<feature type="region of interest" description="Disordered" evidence="1">
    <location>
        <begin position="72"/>
        <end position="95"/>
    </location>
</feature>
<feature type="region of interest" description="Disordered" evidence="1">
    <location>
        <begin position="1"/>
        <end position="27"/>
    </location>
</feature>
<evidence type="ECO:0000256" key="1">
    <source>
        <dbReference type="SAM" id="MobiDB-lite"/>
    </source>
</evidence>
<gene>
    <name evidence="2" type="ORF">E2C01_088461</name>
</gene>
<dbReference type="AlphaFoldDB" id="A0A5B7JJF9"/>
<organism evidence="2 3">
    <name type="scientific">Portunus trituberculatus</name>
    <name type="common">Swimming crab</name>
    <name type="synonym">Neptunus trituberculatus</name>
    <dbReference type="NCBI Taxonomy" id="210409"/>
    <lineage>
        <taxon>Eukaryota</taxon>
        <taxon>Metazoa</taxon>
        <taxon>Ecdysozoa</taxon>
        <taxon>Arthropoda</taxon>
        <taxon>Crustacea</taxon>
        <taxon>Multicrustacea</taxon>
        <taxon>Malacostraca</taxon>
        <taxon>Eumalacostraca</taxon>
        <taxon>Eucarida</taxon>
        <taxon>Decapoda</taxon>
        <taxon>Pleocyemata</taxon>
        <taxon>Brachyura</taxon>
        <taxon>Eubrachyura</taxon>
        <taxon>Portunoidea</taxon>
        <taxon>Portunidae</taxon>
        <taxon>Portuninae</taxon>
        <taxon>Portunus</taxon>
    </lineage>
</organism>
<protein>
    <submittedName>
        <fullName evidence="2">Uncharacterized protein</fullName>
    </submittedName>
</protein>
<keyword evidence="3" id="KW-1185">Reference proteome</keyword>
<name>A0A5B7JJF9_PORTR</name>
<evidence type="ECO:0000313" key="2">
    <source>
        <dbReference type="EMBL" id="MPC93337.1"/>
    </source>
</evidence>
<evidence type="ECO:0000313" key="3">
    <source>
        <dbReference type="Proteomes" id="UP000324222"/>
    </source>
</evidence>
<dbReference type="Proteomes" id="UP000324222">
    <property type="component" value="Unassembled WGS sequence"/>
</dbReference>
<comment type="caution">
    <text evidence="2">The sequence shown here is derived from an EMBL/GenBank/DDBJ whole genome shotgun (WGS) entry which is preliminary data.</text>
</comment>
<sequence>MNIKTRPGAEGLKDFPCHTNSPKIMRQGNDAKCKSKIPDDILLLSMFPSISAPPPFPPSFALFSIHITFSRKAPRHPSPPLVAPPPPHRPTTAYY</sequence>
<reference evidence="2 3" key="1">
    <citation type="submission" date="2019-05" db="EMBL/GenBank/DDBJ databases">
        <title>Another draft genome of Portunus trituberculatus and its Hox gene families provides insights of decapod evolution.</title>
        <authorList>
            <person name="Jeong J.-H."/>
            <person name="Song I."/>
            <person name="Kim S."/>
            <person name="Choi T."/>
            <person name="Kim D."/>
            <person name="Ryu S."/>
            <person name="Kim W."/>
        </authorList>
    </citation>
    <scope>NUCLEOTIDE SEQUENCE [LARGE SCALE GENOMIC DNA]</scope>
    <source>
        <tissue evidence="2">Muscle</tissue>
    </source>
</reference>
<dbReference type="EMBL" id="VSRR010094542">
    <property type="protein sequence ID" value="MPC93337.1"/>
    <property type="molecule type" value="Genomic_DNA"/>
</dbReference>
<proteinExistence type="predicted"/>
<feature type="compositionally biased region" description="Pro residues" evidence="1">
    <location>
        <begin position="76"/>
        <end position="89"/>
    </location>
</feature>
<accession>A0A5B7JJF9</accession>